<dbReference type="InterPro" id="IPR011990">
    <property type="entry name" value="TPR-like_helical_dom_sf"/>
</dbReference>
<comment type="subcellular location">
    <subcellularLocation>
        <location evidence="1">Cell outer membrane</location>
    </subcellularLocation>
</comment>
<comment type="similarity">
    <text evidence="2">Belongs to the SusD family.</text>
</comment>
<dbReference type="Gene3D" id="1.25.40.390">
    <property type="match status" value="1"/>
</dbReference>
<name>A0A928YR92_9SPHI</name>
<keyword evidence="5" id="KW-0998">Cell outer membrane</keyword>
<keyword evidence="9" id="KW-1185">Reference proteome</keyword>
<protein>
    <submittedName>
        <fullName evidence="8">RagB/SusD family nutrient uptake outer membrane protein</fullName>
    </submittedName>
</protein>
<evidence type="ECO:0000313" key="9">
    <source>
        <dbReference type="Proteomes" id="UP000616201"/>
    </source>
</evidence>
<organism evidence="8 9">
    <name type="scientific">Sphingobacterium hungaricum</name>
    <dbReference type="NCBI Taxonomy" id="2082723"/>
    <lineage>
        <taxon>Bacteria</taxon>
        <taxon>Pseudomonadati</taxon>
        <taxon>Bacteroidota</taxon>
        <taxon>Sphingobacteriia</taxon>
        <taxon>Sphingobacteriales</taxon>
        <taxon>Sphingobacteriaceae</taxon>
        <taxon>Sphingobacterium</taxon>
    </lineage>
</organism>
<evidence type="ECO:0000256" key="1">
    <source>
        <dbReference type="ARBA" id="ARBA00004442"/>
    </source>
</evidence>
<evidence type="ECO:0000259" key="7">
    <source>
        <dbReference type="Pfam" id="PF14322"/>
    </source>
</evidence>
<feature type="domain" description="SusD-like N-terminal" evidence="7">
    <location>
        <begin position="22"/>
        <end position="225"/>
    </location>
</feature>
<keyword evidence="3" id="KW-0732">Signal</keyword>
<dbReference type="Pfam" id="PF07980">
    <property type="entry name" value="SusD_RagB"/>
    <property type="match status" value="1"/>
</dbReference>
<dbReference type="InterPro" id="IPR033985">
    <property type="entry name" value="SusD-like_N"/>
</dbReference>
<dbReference type="Pfam" id="PF14322">
    <property type="entry name" value="SusD-like_3"/>
    <property type="match status" value="1"/>
</dbReference>
<dbReference type="Proteomes" id="UP000616201">
    <property type="component" value="Unassembled WGS sequence"/>
</dbReference>
<reference evidence="8" key="1">
    <citation type="submission" date="2018-02" db="EMBL/GenBank/DDBJ databases">
        <authorList>
            <person name="Vasarhelyi B.M."/>
            <person name="Deshmukh S."/>
            <person name="Balint B."/>
            <person name="Kukolya J."/>
        </authorList>
    </citation>
    <scope>NUCLEOTIDE SEQUENCE</scope>
    <source>
        <strain evidence="8">KB22</strain>
    </source>
</reference>
<dbReference type="GO" id="GO:0009279">
    <property type="term" value="C:cell outer membrane"/>
    <property type="evidence" value="ECO:0007669"/>
    <property type="project" value="UniProtKB-SubCell"/>
</dbReference>
<comment type="caution">
    <text evidence="8">The sequence shown here is derived from an EMBL/GenBank/DDBJ whole genome shotgun (WGS) entry which is preliminary data.</text>
</comment>
<evidence type="ECO:0000259" key="6">
    <source>
        <dbReference type="Pfam" id="PF07980"/>
    </source>
</evidence>
<proteinExistence type="inferred from homology"/>
<dbReference type="CDD" id="cd08977">
    <property type="entry name" value="SusD"/>
    <property type="match status" value="1"/>
</dbReference>
<sequence length="459" mass="50917">MNKKLNIFFASLLLFTCFSCEKFLDRDPLSQVGADDFFNSETNATAAVNGMYRTLLSSFTYGQTMVIIPEFSAGHVSHTGSFPEYELFATDSLVAANAWTTNSWQGIYATINSANNIIKHVPEMDASLISEQKGNEFVGEAKFVRALSYFYLVRAFGNVPLKLEPTEETENPVVDQAAPAVIYDQIIKDLTEAEETLPASYADVPTTKGRAHVNTAKALLAKVHLYHASITNDYSKALEYSEEILALTDYSLVGDYGSIWSAENTTESIFELQFDNQATNPLAAVSNANASLLFYVKPENRINTLYADEDKRKDATLVQATVNSTDRIIMGKFPNFNPAIQNLPLIRLSEIYLIHAEAAARVSNSVSTEAYNSLKAVQERAGLTPDAIGSFTSVNDFVKKVQLEKELELLFEGETWFDFCRTGLALEVLPWVSNENQFLYPIPPSQIAINPSLEQNPGY</sequence>
<evidence type="ECO:0000256" key="5">
    <source>
        <dbReference type="ARBA" id="ARBA00023237"/>
    </source>
</evidence>
<dbReference type="EMBL" id="PRDK01000007">
    <property type="protein sequence ID" value="MBE8714749.1"/>
    <property type="molecule type" value="Genomic_DNA"/>
</dbReference>
<dbReference type="InterPro" id="IPR012944">
    <property type="entry name" value="SusD_RagB_dom"/>
</dbReference>
<feature type="domain" description="RagB/SusD" evidence="6">
    <location>
        <begin position="341"/>
        <end position="422"/>
    </location>
</feature>
<evidence type="ECO:0000313" key="8">
    <source>
        <dbReference type="EMBL" id="MBE8714749.1"/>
    </source>
</evidence>
<dbReference type="RefSeq" id="WP_196936004.1">
    <property type="nucleotide sequence ID" value="NZ_MU158698.1"/>
</dbReference>
<evidence type="ECO:0000256" key="2">
    <source>
        <dbReference type="ARBA" id="ARBA00006275"/>
    </source>
</evidence>
<keyword evidence="4" id="KW-0472">Membrane</keyword>
<dbReference type="SUPFAM" id="SSF48452">
    <property type="entry name" value="TPR-like"/>
    <property type="match status" value="1"/>
</dbReference>
<evidence type="ECO:0000256" key="4">
    <source>
        <dbReference type="ARBA" id="ARBA00023136"/>
    </source>
</evidence>
<gene>
    <name evidence="8" type="ORF">C4F49_13765</name>
</gene>
<evidence type="ECO:0000256" key="3">
    <source>
        <dbReference type="ARBA" id="ARBA00022729"/>
    </source>
</evidence>
<accession>A0A928YR92</accession>
<dbReference type="AlphaFoldDB" id="A0A928YR92"/>